<feature type="compositionally biased region" description="Polar residues" evidence="1">
    <location>
        <begin position="263"/>
        <end position="272"/>
    </location>
</feature>
<evidence type="ECO:0000313" key="4">
    <source>
        <dbReference type="Proteomes" id="UP001295423"/>
    </source>
</evidence>
<gene>
    <name evidence="3" type="ORF">CYCCA115_LOCUS9266</name>
</gene>
<evidence type="ECO:0000313" key="3">
    <source>
        <dbReference type="EMBL" id="CAJ1945122.1"/>
    </source>
</evidence>
<name>A0AAD2CSJ4_9STRA</name>
<protein>
    <submittedName>
        <fullName evidence="3">Uncharacterized protein</fullName>
    </submittedName>
</protein>
<sequence>MASMLWAVAECRIVGNSEVTSRELQGNADRQVVYLLNFDIRLALDGAPEDVNIFTLRQIVTSWLDDSYKAKSENDSLLSSGATFDYAALDFVTRRQLQEGAQATNFYKAVFRGFTVWNLESAMTEPVNADFVELIQKATLLEDKRLLDLLRNAEPGMGLGTAVLDVRAELSATNGDNSGGEDESATDKTLEIIIMIAIIVACLAFCLLMFAVIWAWRSDRAKREAYKANRGERDNGNMEKTRGGQHAPTPPPKHQPLGMVPPSTAQTGTPSSAREPPPQEIPGASNYPDSVISDSVITDSVVSNGLDSSYAGYSMPHQAPAGNPAATAPSAKFEPRELSDAHSVSSMDSYGYSLDGYASSLGGPPKFPGGALGGMPTDANDASDADLAPSINGDRKI</sequence>
<dbReference type="Proteomes" id="UP001295423">
    <property type="component" value="Unassembled WGS sequence"/>
</dbReference>
<dbReference type="AlphaFoldDB" id="A0AAD2CSJ4"/>
<keyword evidence="4" id="KW-1185">Reference proteome</keyword>
<feature type="region of interest" description="Disordered" evidence="1">
    <location>
        <begin position="358"/>
        <end position="397"/>
    </location>
</feature>
<comment type="caution">
    <text evidence="3">The sequence shown here is derived from an EMBL/GenBank/DDBJ whole genome shotgun (WGS) entry which is preliminary data.</text>
</comment>
<reference evidence="3" key="1">
    <citation type="submission" date="2023-08" db="EMBL/GenBank/DDBJ databases">
        <authorList>
            <person name="Audoor S."/>
            <person name="Bilcke G."/>
        </authorList>
    </citation>
    <scope>NUCLEOTIDE SEQUENCE</scope>
</reference>
<proteinExistence type="predicted"/>
<feature type="region of interest" description="Disordered" evidence="1">
    <location>
        <begin position="225"/>
        <end position="290"/>
    </location>
</feature>
<keyword evidence="2" id="KW-0812">Transmembrane</keyword>
<accession>A0AAD2CSJ4</accession>
<keyword evidence="2" id="KW-0472">Membrane</keyword>
<evidence type="ECO:0000256" key="1">
    <source>
        <dbReference type="SAM" id="MobiDB-lite"/>
    </source>
</evidence>
<feature type="compositionally biased region" description="Basic and acidic residues" evidence="1">
    <location>
        <begin position="225"/>
        <end position="242"/>
    </location>
</feature>
<feature type="transmembrane region" description="Helical" evidence="2">
    <location>
        <begin position="192"/>
        <end position="216"/>
    </location>
</feature>
<dbReference type="EMBL" id="CAKOGP040001335">
    <property type="protein sequence ID" value="CAJ1945122.1"/>
    <property type="molecule type" value="Genomic_DNA"/>
</dbReference>
<keyword evidence="2" id="KW-1133">Transmembrane helix</keyword>
<evidence type="ECO:0000256" key="2">
    <source>
        <dbReference type="SAM" id="Phobius"/>
    </source>
</evidence>
<organism evidence="3 4">
    <name type="scientific">Cylindrotheca closterium</name>
    <dbReference type="NCBI Taxonomy" id="2856"/>
    <lineage>
        <taxon>Eukaryota</taxon>
        <taxon>Sar</taxon>
        <taxon>Stramenopiles</taxon>
        <taxon>Ochrophyta</taxon>
        <taxon>Bacillariophyta</taxon>
        <taxon>Bacillariophyceae</taxon>
        <taxon>Bacillariophycidae</taxon>
        <taxon>Bacillariales</taxon>
        <taxon>Bacillariaceae</taxon>
        <taxon>Cylindrotheca</taxon>
    </lineage>
</organism>